<protein>
    <submittedName>
        <fullName evidence="1">Uncharacterized protein</fullName>
    </submittedName>
</protein>
<name>A0A6J5LXE4_9CAUD</name>
<sequence length="80" mass="8957">MTLRIDVSIVPFGDESEIRNIYTVNVSNLGTLDGDLCEYGVEVDKYKTKDYDTYVTHHRSDGAMMLVLKAITEVIKGDLA</sequence>
<proteinExistence type="predicted"/>
<evidence type="ECO:0000313" key="1">
    <source>
        <dbReference type="EMBL" id="CAB4139165.1"/>
    </source>
</evidence>
<gene>
    <name evidence="1" type="ORF">UFOVP346_25</name>
</gene>
<dbReference type="EMBL" id="LR796352">
    <property type="protein sequence ID" value="CAB4139165.1"/>
    <property type="molecule type" value="Genomic_DNA"/>
</dbReference>
<accession>A0A6J5LXE4</accession>
<reference evidence="1" key="1">
    <citation type="submission" date="2020-04" db="EMBL/GenBank/DDBJ databases">
        <authorList>
            <person name="Chiriac C."/>
            <person name="Salcher M."/>
            <person name="Ghai R."/>
            <person name="Kavagutti S V."/>
        </authorList>
    </citation>
    <scope>NUCLEOTIDE SEQUENCE</scope>
</reference>
<organism evidence="1">
    <name type="scientific">uncultured Caudovirales phage</name>
    <dbReference type="NCBI Taxonomy" id="2100421"/>
    <lineage>
        <taxon>Viruses</taxon>
        <taxon>Duplodnaviria</taxon>
        <taxon>Heunggongvirae</taxon>
        <taxon>Uroviricota</taxon>
        <taxon>Caudoviricetes</taxon>
        <taxon>Peduoviridae</taxon>
        <taxon>Maltschvirus</taxon>
        <taxon>Maltschvirus maltsch</taxon>
    </lineage>
</organism>